<evidence type="ECO:0000256" key="4">
    <source>
        <dbReference type="ARBA" id="ARBA00022741"/>
    </source>
</evidence>
<dbReference type="Proteomes" id="UP000729402">
    <property type="component" value="Unassembled WGS sequence"/>
</dbReference>
<evidence type="ECO:0000256" key="3">
    <source>
        <dbReference type="ARBA" id="ARBA00022737"/>
    </source>
</evidence>
<reference evidence="11" key="1">
    <citation type="journal article" date="2021" name="bioRxiv">
        <title>Whole Genome Assembly and Annotation of Northern Wild Rice, Zizania palustris L., Supports a Whole Genome Duplication in the Zizania Genus.</title>
        <authorList>
            <person name="Haas M."/>
            <person name="Kono T."/>
            <person name="Macchietto M."/>
            <person name="Millas R."/>
            <person name="McGilp L."/>
            <person name="Shao M."/>
            <person name="Duquette J."/>
            <person name="Hirsch C.N."/>
            <person name="Kimball J."/>
        </authorList>
    </citation>
    <scope>NUCLEOTIDE SEQUENCE</scope>
    <source>
        <tissue evidence="11">Fresh leaf tissue</tissue>
    </source>
</reference>
<proteinExistence type="inferred from homology"/>
<sequence length="1103" mass="124899">MPSQVPADQPKPQVMNQLLDSAMNWLQKLKVLSGVADKIGGFVLELAWSKGTRLWNVEEEAEKLRRTEKRIRALLMDAEQRRYIDDESVKLWLLELKAVAFDAETLLDRLTTFTAVAKLESAEPSRSRKRKRSWLTVDLGPRQRWGLDAKIAELNERLGEIAESRKSLKLQSGDAARRVQPGQWQRFPEAAACHDESSQIIGRAVEKGEIVQSLWSNHTIPLPVISIYGAAGIGKTTLARLVYNDAKVQNFFPTKIWVCLSDKCDVTRATKMIMEAVTKVKCDALSLDILQQQLREHLSTRKFLLVIDNLWAEDYGFWEKLRCPLLAGEKGSKVLITTRNERVWRRTSTILPIHLKGLEVEECLHLLKKYAFMHGQLMENNNLVTIGRRIAEGCQGSPLAAKSLGMLLSDTNGEEEEWHNILSQMRILDDDHNKILPSLQISYHHLPYHLKQLFALCCVFPVGYEFEKDEVIRLWIAEGLIQCNARRRLEAEAGRFFDELLRRSFFEASGSFTNQRYRVPSLMNELALLVSRSECLCIEPGNLQGDINPNLVRYASIMCHNDDFPELSMISNYENLRVLRLSTEVRVPLKCVPSEIFLKLSCLRTLDMSHSELEDLPDSVGCLTHLRYLGLRKTLVKRLPESVSNLFNLQTLDLRECYRLTELPKGLSQLVNLRHLDLHLEWDRMVPIPMPRGLDRLTSLQTLSRFTVTAAADAYCNMKELRNMNIRGELCLLKLESATQENAKGSNLSAKQYVENLMLQWSDDIYNNSQAVNESILVVESLRPHCNLRNLRVDNYPGTRFPGWMAPDSFAYLETLKICYCRNSQHLPPLGTLPKLKILHLEGMHNLQSMGTLLCFPSLEVLTLWDMPNLKTWCDPEGTELPNLKELHISHCPRLQTVTILPPELAMLEINNCGTLCSLPVIQHLCDLVVHGGSESSDKLIGWISQLTSLTSLTLMHFPKTKDIQQLQQLSALKRLKIGGFEHLLSVAGNSGMEAFSSLEFLEISSCTKLQQFSVLGLQSLKEFKLRHCTKLEVLPTGLGNLASLRHLEIHDTPNLSVATSDIVLPDGVSYLVLSGCPALESWCKTPTGAQKVRAIPGAKIGY</sequence>
<evidence type="ECO:0000256" key="2">
    <source>
        <dbReference type="ARBA" id="ARBA00022614"/>
    </source>
</evidence>
<dbReference type="PANTHER" id="PTHR36766">
    <property type="entry name" value="PLANT BROAD-SPECTRUM MILDEW RESISTANCE PROTEIN RPW8"/>
    <property type="match status" value="1"/>
</dbReference>
<dbReference type="InterPro" id="IPR006553">
    <property type="entry name" value="Leu-rich_rpt_Cys-con_subtyp"/>
</dbReference>
<dbReference type="InterPro" id="IPR058922">
    <property type="entry name" value="WHD_DRP"/>
</dbReference>
<evidence type="ECO:0000256" key="6">
    <source>
        <dbReference type="ARBA" id="ARBA00022840"/>
    </source>
</evidence>
<dbReference type="GO" id="GO:0006952">
    <property type="term" value="P:defense response"/>
    <property type="evidence" value="ECO:0007669"/>
    <property type="project" value="UniProtKB-KW"/>
</dbReference>
<gene>
    <name evidence="11" type="ORF">GUJ93_ZPchr0003g17689</name>
</gene>
<evidence type="ECO:0000259" key="10">
    <source>
        <dbReference type="Pfam" id="PF25019"/>
    </source>
</evidence>
<feature type="domain" description="NB-ARC" evidence="7">
    <location>
        <begin position="207"/>
        <end position="374"/>
    </location>
</feature>
<dbReference type="InterPro" id="IPR002182">
    <property type="entry name" value="NB-ARC"/>
</dbReference>
<evidence type="ECO:0000259" key="9">
    <source>
        <dbReference type="Pfam" id="PF23559"/>
    </source>
</evidence>
<feature type="domain" description="R13L1/DRL21-like LRR repeat region" evidence="10">
    <location>
        <begin position="718"/>
        <end position="844"/>
    </location>
</feature>
<accession>A0A8J5SMR9</accession>
<keyword evidence="3" id="KW-0677">Repeat</keyword>
<evidence type="ECO:0000313" key="12">
    <source>
        <dbReference type="Proteomes" id="UP000729402"/>
    </source>
</evidence>
<dbReference type="Pfam" id="PF18052">
    <property type="entry name" value="Rx_N"/>
    <property type="match status" value="1"/>
</dbReference>
<dbReference type="OrthoDB" id="2973320at2759"/>
<dbReference type="InterPro" id="IPR056789">
    <property type="entry name" value="LRR_R13L1-DRL21"/>
</dbReference>
<evidence type="ECO:0000256" key="1">
    <source>
        <dbReference type="ARBA" id="ARBA00008894"/>
    </source>
</evidence>
<evidence type="ECO:0000256" key="5">
    <source>
        <dbReference type="ARBA" id="ARBA00022821"/>
    </source>
</evidence>
<protein>
    <submittedName>
        <fullName evidence="11">Uncharacterized protein</fullName>
    </submittedName>
</protein>
<dbReference type="AlphaFoldDB" id="A0A8J5SMR9"/>
<evidence type="ECO:0000313" key="11">
    <source>
        <dbReference type="EMBL" id="KAG8063550.1"/>
    </source>
</evidence>
<keyword evidence="5" id="KW-0611">Plant defense</keyword>
<feature type="domain" description="Disease resistance protein winged helix" evidence="9">
    <location>
        <begin position="459"/>
        <end position="527"/>
    </location>
</feature>
<dbReference type="EMBL" id="JAAALK010000286">
    <property type="protein sequence ID" value="KAG8063550.1"/>
    <property type="molecule type" value="Genomic_DNA"/>
</dbReference>
<dbReference type="Pfam" id="PF23559">
    <property type="entry name" value="WHD_DRP"/>
    <property type="match status" value="1"/>
</dbReference>
<keyword evidence="6" id="KW-0067">ATP-binding</keyword>
<keyword evidence="12" id="KW-1185">Reference proteome</keyword>
<evidence type="ECO:0000259" key="8">
    <source>
        <dbReference type="Pfam" id="PF18052"/>
    </source>
</evidence>
<comment type="caution">
    <text evidence="11">The sequence shown here is derived from an EMBL/GenBank/DDBJ whole genome shotgun (WGS) entry which is preliminary data.</text>
</comment>
<reference evidence="11" key="2">
    <citation type="submission" date="2021-02" db="EMBL/GenBank/DDBJ databases">
        <authorList>
            <person name="Kimball J.A."/>
            <person name="Haas M.W."/>
            <person name="Macchietto M."/>
            <person name="Kono T."/>
            <person name="Duquette J."/>
            <person name="Shao M."/>
        </authorList>
    </citation>
    <scope>NUCLEOTIDE SEQUENCE</scope>
    <source>
        <tissue evidence="11">Fresh leaf tissue</tissue>
    </source>
</reference>
<dbReference type="GO" id="GO:0005524">
    <property type="term" value="F:ATP binding"/>
    <property type="evidence" value="ECO:0007669"/>
    <property type="project" value="UniProtKB-KW"/>
</dbReference>
<feature type="domain" description="Disease resistance N-terminal" evidence="8">
    <location>
        <begin position="44"/>
        <end position="125"/>
    </location>
</feature>
<evidence type="ECO:0000259" key="7">
    <source>
        <dbReference type="Pfam" id="PF00931"/>
    </source>
</evidence>
<keyword evidence="2" id="KW-0433">Leucine-rich repeat</keyword>
<name>A0A8J5SMR9_ZIZPA</name>
<dbReference type="GO" id="GO:0043531">
    <property type="term" value="F:ADP binding"/>
    <property type="evidence" value="ECO:0007669"/>
    <property type="project" value="InterPro"/>
</dbReference>
<dbReference type="InterPro" id="IPR041118">
    <property type="entry name" value="Rx_N"/>
</dbReference>
<dbReference type="PANTHER" id="PTHR36766:SF40">
    <property type="entry name" value="DISEASE RESISTANCE PROTEIN RGA3"/>
    <property type="match status" value="1"/>
</dbReference>
<dbReference type="Pfam" id="PF00931">
    <property type="entry name" value="NB-ARC"/>
    <property type="match status" value="1"/>
</dbReference>
<dbReference type="Pfam" id="PF25019">
    <property type="entry name" value="LRR_R13L1-DRL21"/>
    <property type="match status" value="1"/>
</dbReference>
<comment type="similarity">
    <text evidence="1">Belongs to the disease resistance NB-LRR family.</text>
</comment>
<keyword evidence="4" id="KW-0547">Nucleotide-binding</keyword>
<organism evidence="11 12">
    <name type="scientific">Zizania palustris</name>
    <name type="common">Northern wild rice</name>
    <dbReference type="NCBI Taxonomy" id="103762"/>
    <lineage>
        <taxon>Eukaryota</taxon>
        <taxon>Viridiplantae</taxon>
        <taxon>Streptophyta</taxon>
        <taxon>Embryophyta</taxon>
        <taxon>Tracheophyta</taxon>
        <taxon>Spermatophyta</taxon>
        <taxon>Magnoliopsida</taxon>
        <taxon>Liliopsida</taxon>
        <taxon>Poales</taxon>
        <taxon>Poaceae</taxon>
        <taxon>BOP clade</taxon>
        <taxon>Oryzoideae</taxon>
        <taxon>Oryzeae</taxon>
        <taxon>Zizaniinae</taxon>
        <taxon>Zizania</taxon>
    </lineage>
</organism>
<dbReference type="SMART" id="SM00367">
    <property type="entry name" value="LRR_CC"/>
    <property type="match status" value="3"/>
</dbReference>